<organism evidence="1 2">
    <name type="scientific">Aspergillus leporis</name>
    <dbReference type="NCBI Taxonomy" id="41062"/>
    <lineage>
        <taxon>Eukaryota</taxon>
        <taxon>Fungi</taxon>
        <taxon>Dikarya</taxon>
        <taxon>Ascomycota</taxon>
        <taxon>Pezizomycotina</taxon>
        <taxon>Eurotiomycetes</taxon>
        <taxon>Eurotiomycetidae</taxon>
        <taxon>Eurotiales</taxon>
        <taxon>Aspergillaceae</taxon>
        <taxon>Aspergillus</taxon>
        <taxon>Aspergillus subgen. Circumdati</taxon>
    </lineage>
</organism>
<dbReference type="OrthoDB" id="2283488at2759"/>
<reference evidence="1 2" key="1">
    <citation type="submission" date="2019-04" db="EMBL/GenBank/DDBJ databases">
        <title>Friends and foes A comparative genomics study of 23 Aspergillus species from section Flavi.</title>
        <authorList>
            <consortium name="DOE Joint Genome Institute"/>
            <person name="Kjaerbolling I."/>
            <person name="Vesth T."/>
            <person name="Frisvad J.C."/>
            <person name="Nybo J.L."/>
            <person name="Theobald S."/>
            <person name="Kildgaard S."/>
            <person name="Isbrandt T."/>
            <person name="Kuo A."/>
            <person name="Sato A."/>
            <person name="Lyhne E.K."/>
            <person name="Kogle M.E."/>
            <person name="Wiebenga A."/>
            <person name="Kun R.S."/>
            <person name="Lubbers R.J."/>
            <person name="Makela M.R."/>
            <person name="Barry K."/>
            <person name="Chovatia M."/>
            <person name="Clum A."/>
            <person name="Daum C."/>
            <person name="Haridas S."/>
            <person name="He G."/>
            <person name="LaButti K."/>
            <person name="Lipzen A."/>
            <person name="Mondo S."/>
            <person name="Riley R."/>
            <person name="Salamov A."/>
            <person name="Simmons B.A."/>
            <person name="Magnuson J.K."/>
            <person name="Henrissat B."/>
            <person name="Mortensen U.H."/>
            <person name="Larsen T.O."/>
            <person name="Devries R.P."/>
            <person name="Grigoriev I.V."/>
            <person name="Machida M."/>
            <person name="Baker S.E."/>
            <person name="Andersen M.R."/>
        </authorList>
    </citation>
    <scope>NUCLEOTIDE SEQUENCE [LARGE SCALE GENOMIC DNA]</scope>
    <source>
        <strain evidence="1 2">CBS 151.66</strain>
    </source>
</reference>
<gene>
    <name evidence="1" type="ORF">BDV29DRAFT_184281</name>
</gene>
<dbReference type="EMBL" id="ML732383">
    <property type="protein sequence ID" value="KAB8068592.1"/>
    <property type="molecule type" value="Genomic_DNA"/>
</dbReference>
<protein>
    <submittedName>
        <fullName evidence="1">Uncharacterized protein</fullName>
    </submittedName>
</protein>
<name>A0A5N5WNH8_9EURO</name>
<accession>A0A5N5WNH8</accession>
<keyword evidence="2" id="KW-1185">Reference proteome</keyword>
<dbReference type="Proteomes" id="UP000326565">
    <property type="component" value="Unassembled WGS sequence"/>
</dbReference>
<evidence type="ECO:0000313" key="1">
    <source>
        <dbReference type="EMBL" id="KAB8068592.1"/>
    </source>
</evidence>
<evidence type="ECO:0000313" key="2">
    <source>
        <dbReference type="Proteomes" id="UP000326565"/>
    </source>
</evidence>
<dbReference type="AlphaFoldDB" id="A0A5N5WNH8"/>
<proteinExistence type="predicted"/>
<sequence length="197" mass="22121">MNQSSIQIQLRTLLKLQYHDTMINLHRVFIEFPSHPLLPYSSPRVEAHVATALKQALATIRTVHNSTAEHDIFLVSGEIRSVPDDRLFEYIDLALETFEFAGPQNDAAVWSFKNTNYAIRRGFGGFQFHKLPCASPSPTRSCGSWPVVEIMPKFKGSLTTSKPSGVANEKEKKVSHMPPGVTMGSMIIKSHTHRYVD</sequence>